<organism evidence="2 3">
    <name type="scientific">Streptomyces liliifuscus</name>
    <dbReference type="NCBI Taxonomy" id="2797636"/>
    <lineage>
        <taxon>Bacteria</taxon>
        <taxon>Bacillati</taxon>
        <taxon>Actinomycetota</taxon>
        <taxon>Actinomycetes</taxon>
        <taxon>Kitasatosporales</taxon>
        <taxon>Streptomycetaceae</taxon>
        <taxon>Streptomyces</taxon>
    </lineage>
</organism>
<protein>
    <submittedName>
        <fullName evidence="2">Uncharacterized protein</fullName>
    </submittedName>
</protein>
<dbReference type="EMBL" id="CP066831">
    <property type="protein sequence ID" value="QQM45233.1"/>
    <property type="molecule type" value="Genomic_DNA"/>
</dbReference>
<name>A0A7T7L2F7_9ACTN</name>
<evidence type="ECO:0000256" key="1">
    <source>
        <dbReference type="SAM" id="MobiDB-lite"/>
    </source>
</evidence>
<dbReference type="KEGG" id="slf:JEQ17_41380"/>
<gene>
    <name evidence="2" type="ORF">JEQ17_41380</name>
</gene>
<proteinExistence type="predicted"/>
<evidence type="ECO:0000313" key="2">
    <source>
        <dbReference type="EMBL" id="QQM45233.1"/>
    </source>
</evidence>
<dbReference type="AlphaFoldDB" id="A0A7T7L2F7"/>
<accession>A0A7T7L2F7</accession>
<reference evidence="2 3" key="1">
    <citation type="submission" date="2020-12" db="EMBL/GenBank/DDBJ databases">
        <title>A novel species.</title>
        <authorList>
            <person name="Li K."/>
        </authorList>
    </citation>
    <scope>NUCLEOTIDE SEQUENCE [LARGE SCALE GENOMIC DNA]</scope>
    <source>
        <strain evidence="2 3">ZYC-3</strain>
    </source>
</reference>
<feature type="region of interest" description="Disordered" evidence="1">
    <location>
        <begin position="21"/>
        <end position="46"/>
    </location>
</feature>
<dbReference type="RefSeq" id="WP_200400042.1">
    <property type="nucleotide sequence ID" value="NZ_CP066831.1"/>
</dbReference>
<keyword evidence="3" id="KW-1185">Reference proteome</keyword>
<dbReference type="Proteomes" id="UP000595636">
    <property type="component" value="Chromosome"/>
</dbReference>
<sequence>MALSALARQFAAEIKNHDWSDAPYRADRAGHNREHDNRAVPKLEDPQTDNVRMNVMWVTAQVLGYQDPSLKLFEFAEACGVNIYTSRGAKSGVITSGVRTNDDGHYAIPGTPDSY</sequence>
<evidence type="ECO:0000313" key="3">
    <source>
        <dbReference type="Proteomes" id="UP000595636"/>
    </source>
</evidence>
<feature type="compositionally biased region" description="Basic and acidic residues" evidence="1">
    <location>
        <begin position="21"/>
        <end position="45"/>
    </location>
</feature>